<dbReference type="EMBL" id="UINC01123194">
    <property type="protein sequence ID" value="SVC99502.1"/>
    <property type="molecule type" value="Genomic_DNA"/>
</dbReference>
<feature type="non-terminal residue" evidence="1">
    <location>
        <position position="97"/>
    </location>
</feature>
<organism evidence="1">
    <name type="scientific">marine metagenome</name>
    <dbReference type="NCBI Taxonomy" id="408172"/>
    <lineage>
        <taxon>unclassified sequences</taxon>
        <taxon>metagenomes</taxon>
        <taxon>ecological metagenomes</taxon>
    </lineage>
</organism>
<protein>
    <recommendedName>
        <fullName evidence="2">Tetratricopeptide repeat protein</fullName>
    </recommendedName>
</protein>
<reference evidence="1" key="1">
    <citation type="submission" date="2018-05" db="EMBL/GenBank/DDBJ databases">
        <authorList>
            <person name="Lanie J.A."/>
            <person name="Ng W.-L."/>
            <person name="Kazmierczak K.M."/>
            <person name="Andrzejewski T.M."/>
            <person name="Davidsen T.M."/>
            <person name="Wayne K.J."/>
            <person name="Tettelin H."/>
            <person name="Glass J.I."/>
            <person name="Rusch D."/>
            <person name="Podicherti R."/>
            <person name="Tsui H.-C.T."/>
            <person name="Winkler M.E."/>
        </authorList>
    </citation>
    <scope>NUCLEOTIDE SEQUENCE</scope>
</reference>
<gene>
    <name evidence="1" type="ORF">METZ01_LOCUS352356</name>
</gene>
<dbReference type="InterPro" id="IPR011990">
    <property type="entry name" value="TPR-like_helical_dom_sf"/>
</dbReference>
<dbReference type="Gene3D" id="1.25.40.10">
    <property type="entry name" value="Tetratricopeptide repeat domain"/>
    <property type="match status" value="1"/>
</dbReference>
<accession>A0A382RQE8</accession>
<evidence type="ECO:0008006" key="2">
    <source>
        <dbReference type="Google" id="ProtNLM"/>
    </source>
</evidence>
<evidence type="ECO:0000313" key="1">
    <source>
        <dbReference type="EMBL" id="SVC99502.1"/>
    </source>
</evidence>
<proteinExistence type="predicted"/>
<dbReference type="SUPFAM" id="SSF48452">
    <property type="entry name" value="TPR-like"/>
    <property type="match status" value="1"/>
</dbReference>
<name>A0A382RQE8_9ZZZZ</name>
<sequence>MKKFLKVYSISSLLCLSVFPTWAAKPFPKDPAERAKALERYKQGLGLYAKGQKLHSDEKYDEANATYGQAMALFQDGPKPDMANCYNRLGNAYLEKT</sequence>
<dbReference type="AlphaFoldDB" id="A0A382RQE8"/>